<keyword evidence="1" id="KW-0812">Transmembrane</keyword>
<sequence length="79" mass="8268">MAIAYWLMGVGSVLVFLGLLNGDISTLHNISKFGGIVMIAVGLVASAQIASKRRQQERLARIQAGLPQAEPLGRGGAAH</sequence>
<evidence type="ECO:0000256" key="1">
    <source>
        <dbReference type="SAM" id="Phobius"/>
    </source>
</evidence>
<feature type="transmembrane region" description="Helical" evidence="1">
    <location>
        <begin position="32"/>
        <end position="51"/>
    </location>
</feature>
<proteinExistence type="predicted"/>
<dbReference type="RefSeq" id="WP_147924746.1">
    <property type="nucleotide sequence ID" value="NZ_VKAC01000001.1"/>
</dbReference>
<organism evidence="2 3">
    <name type="scientific">Quadrisphaera setariae</name>
    <dbReference type="NCBI Taxonomy" id="2593304"/>
    <lineage>
        <taxon>Bacteria</taxon>
        <taxon>Bacillati</taxon>
        <taxon>Actinomycetota</taxon>
        <taxon>Actinomycetes</taxon>
        <taxon>Kineosporiales</taxon>
        <taxon>Kineosporiaceae</taxon>
        <taxon>Quadrisphaera</taxon>
    </lineage>
</organism>
<dbReference type="EMBL" id="VKAC01000001">
    <property type="protein sequence ID" value="TXR58137.1"/>
    <property type="molecule type" value="Genomic_DNA"/>
</dbReference>
<dbReference type="OrthoDB" id="9939971at2"/>
<evidence type="ECO:0000313" key="2">
    <source>
        <dbReference type="EMBL" id="TXR58137.1"/>
    </source>
</evidence>
<protein>
    <submittedName>
        <fullName evidence="2">Uncharacterized protein</fullName>
    </submittedName>
</protein>
<keyword evidence="1" id="KW-0472">Membrane</keyword>
<dbReference type="AlphaFoldDB" id="A0A5C8ZJU2"/>
<accession>A0A5C8ZJU2</accession>
<name>A0A5C8ZJU2_9ACTN</name>
<evidence type="ECO:0000313" key="3">
    <source>
        <dbReference type="Proteomes" id="UP000321234"/>
    </source>
</evidence>
<gene>
    <name evidence="2" type="ORF">FMM08_02825</name>
</gene>
<comment type="caution">
    <text evidence="2">The sequence shown here is derived from an EMBL/GenBank/DDBJ whole genome shotgun (WGS) entry which is preliminary data.</text>
</comment>
<keyword evidence="1" id="KW-1133">Transmembrane helix</keyword>
<dbReference type="Proteomes" id="UP000321234">
    <property type="component" value="Unassembled WGS sequence"/>
</dbReference>
<keyword evidence="3" id="KW-1185">Reference proteome</keyword>
<reference evidence="2 3" key="1">
    <citation type="submission" date="2019-07" db="EMBL/GenBank/DDBJ databases">
        <title>Quadrisphaera sp. strain DD2A genome sequencing and assembly.</title>
        <authorList>
            <person name="Kim I."/>
        </authorList>
    </citation>
    <scope>NUCLEOTIDE SEQUENCE [LARGE SCALE GENOMIC DNA]</scope>
    <source>
        <strain evidence="2 3">DD2A</strain>
    </source>
</reference>